<evidence type="ECO:0000256" key="1">
    <source>
        <dbReference type="SAM" id="MobiDB-lite"/>
    </source>
</evidence>
<dbReference type="RefSeq" id="WP_221639338.1">
    <property type="nucleotide sequence ID" value="NZ_VFPG01000001.1"/>
</dbReference>
<comment type="caution">
    <text evidence="2">The sequence shown here is derived from an EMBL/GenBank/DDBJ whole genome shotgun (WGS) entry which is preliminary data.</text>
</comment>
<sequence length="550" mass="60798">MDEVGEDARASSHEGRQQTPHKQTEHSEGADSDQTLSMFADPQPQPAFAHEPLIRGLGPSASADLGLTRRLKALACTAPLHEMDVHKSRLDWVEATVYQMAEIAIHTIDQITLAMDFDTGAKHDEVVERVLPFVAAQARERSSAEHRRVARWVLEKLINVGIVDRGFHRVYGEIGPDGSYQRKMFTFHLLREVPGARGGIFLRATDEAINVLVGALDTDVESAQIAAEVKLANLIDRGLLADARLEAEQHRYRTVQYGEKLRHRLEATRRDVRLVDWDEEMPALLDTALGHIEQRFEVEHSILSNIAQTRDKTDDPVQKRRAAELVEIMRDCLSRHTQLQNRLQSARGMFRAEQDRQQFAGPPQRSAMNLHRQLLVPALGLSVAQAAAPVAAFFSSASGVGVPDALSLPLLVSTLLRPPVDAPDDSRPVVVPDLAARVDDSRFTDEHWRRSDELLNLTGRVRSLTSLLAEAADFDDDLPVLLALRALYALAPALTNARQRRDSLVVVAVPTGAGLAGPVARIEGDELLLTTAVLTESDDIVVESAHEEIR</sequence>
<proteinExistence type="predicted"/>
<dbReference type="AlphaFoldDB" id="A0A543FFT1"/>
<feature type="compositionally biased region" description="Basic and acidic residues" evidence="1">
    <location>
        <begin position="1"/>
        <end position="29"/>
    </location>
</feature>
<keyword evidence="3" id="KW-1185">Reference proteome</keyword>
<evidence type="ECO:0000313" key="2">
    <source>
        <dbReference type="EMBL" id="TQM32719.1"/>
    </source>
</evidence>
<dbReference type="EMBL" id="VFPG01000001">
    <property type="protein sequence ID" value="TQM32719.1"/>
    <property type="molecule type" value="Genomic_DNA"/>
</dbReference>
<protein>
    <submittedName>
        <fullName evidence="2">Uncharacterized protein</fullName>
    </submittedName>
</protein>
<dbReference type="Proteomes" id="UP000316331">
    <property type="component" value="Unassembled WGS sequence"/>
</dbReference>
<evidence type="ECO:0000313" key="3">
    <source>
        <dbReference type="Proteomes" id="UP000316331"/>
    </source>
</evidence>
<accession>A0A543FFT1</accession>
<name>A0A543FFT1_9NOCA</name>
<reference evidence="2 3" key="1">
    <citation type="submission" date="2019-06" db="EMBL/GenBank/DDBJ databases">
        <title>Sequencing the genomes of 1000 actinobacteria strains.</title>
        <authorList>
            <person name="Klenk H.-P."/>
        </authorList>
    </citation>
    <scope>NUCLEOTIDE SEQUENCE [LARGE SCALE GENOMIC DNA]</scope>
    <source>
        <strain evidence="2 3">DSM 103495</strain>
    </source>
</reference>
<feature type="region of interest" description="Disordered" evidence="1">
    <location>
        <begin position="1"/>
        <end position="43"/>
    </location>
</feature>
<gene>
    <name evidence="2" type="ORF">FB390_4415</name>
</gene>
<organism evidence="2 3">
    <name type="scientific">Nocardia bhagyanarayanae</name>
    <dbReference type="NCBI Taxonomy" id="1215925"/>
    <lineage>
        <taxon>Bacteria</taxon>
        <taxon>Bacillati</taxon>
        <taxon>Actinomycetota</taxon>
        <taxon>Actinomycetes</taxon>
        <taxon>Mycobacteriales</taxon>
        <taxon>Nocardiaceae</taxon>
        <taxon>Nocardia</taxon>
    </lineage>
</organism>